<sequence>MGIDAVLGSGREDGSGATAALSSLRLQWAQQEGTGCVAATMAPMRGHGSGTVDAAIDAACHGFSVLDWDLGWLKVWAVGNVVFGELKELAEV</sequence>
<keyword evidence="2" id="KW-1185">Reference proteome</keyword>
<reference evidence="1 2" key="1">
    <citation type="journal article" date="2023" name="G3 (Bethesda)">
        <title>A chromosome-length genome assembly and annotation of blackberry (Rubus argutus, cv. 'Hillquist').</title>
        <authorList>
            <person name="Bruna T."/>
            <person name="Aryal R."/>
            <person name="Dudchenko O."/>
            <person name="Sargent D.J."/>
            <person name="Mead D."/>
            <person name="Buti M."/>
            <person name="Cavallini A."/>
            <person name="Hytonen T."/>
            <person name="Andres J."/>
            <person name="Pham M."/>
            <person name="Weisz D."/>
            <person name="Mascagni F."/>
            <person name="Usai G."/>
            <person name="Natali L."/>
            <person name="Bassil N."/>
            <person name="Fernandez G.E."/>
            <person name="Lomsadze A."/>
            <person name="Armour M."/>
            <person name="Olukolu B."/>
            <person name="Poorten T."/>
            <person name="Britton C."/>
            <person name="Davik J."/>
            <person name="Ashrafi H."/>
            <person name="Aiden E.L."/>
            <person name="Borodovsky M."/>
            <person name="Worthington M."/>
        </authorList>
    </citation>
    <scope>NUCLEOTIDE SEQUENCE [LARGE SCALE GENOMIC DNA]</scope>
    <source>
        <strain evidence="1">PI 553951</strain>
    </source>
</reference>
<gene>
    <name evidence="1" type="ORF">M0R45_029810</name>
</gene>
<evidence type="ECO:0000313" key="1">
    <source>
        <dbReference type="EMBL" id="KAK9921293.1"/>
    </source>
</evidence>
<organism evidence="1 2">
    <name type="scientific">Rubus argutus</name>
    <name type="common">Southern blackberry</name>
    <dbReference type="NCBI Taxonomy" id="59490"/>
    <lineage>
        <taxon>Eukaryota</taxon>
        <taxon>Viridiplantae</taxon>
        <taxon>Streptophyta</taxon>
        <taxon>Embryophyta</taxon>
        <taxon>Tracheophyta</taxon>
        <taxon>Spermatophyta</taxon>
        <taxon>Magnoliopsida</taxon>
        <taxon>eudicotyledons</taxon>
        <taxon>Gunneridae</taxon>
        <taxon>Pentapetalae</taxon>
        <taxon>rosids</taxon>
        <taxon>fabids</taxon>
        <taxon>Rosales</taxon>
        <taxon>Rosaceae</taxon>
        <taxon>Rosoideae</taxon>
        <taxon>Rosoideae incertae sedis</taxon>
        <taxon>Rubus</taxon>
    </lineage>
</organism>
<name>A0AAW1W9I0_RUBAR</name>
<dbReference type="Proteomes" id="UP001457282">
    <property type="component" value="Unassembled WGS sequence"/>
</dbReference>
<dbReference type="AlphaFoldDB" id="A0AAW1W9I0"/>
<proteinExistence type="predicted"/>
<evidence type="ECO:0000313" key="2">
    <source>
        <dbReference type="Proteomes" id="UP001457282"/>
    </source>
</evidence>
<dbReference type="EMBL" id="JBEDUW010000006">
    <property type="protein sequence ID" value="KAK9921293.1"/>
    <property type="molecule type" value="Genomic_DNA"/>
</dbReference>
<comment type="caution">
    <text evidence="1">The sequence shown here is derived from an EMBL/GenBank/DDBJ whole genome shotgun (WGS) entry which is preliminary data.</text>
</comment>
<protein>
    <submittedName>
        <fullName evidence="1">Uncharacterized protein</fullName>
    </submittedName>
</protein>
<accession>A0AAW1W9I0</accession>